<dbReference type="PROSITE" id="PS51625">
    <property type="entry name" value="SAM_MT_TRMB"/>
    <property type="match status" value="1"/>
</dbReference>
<dbReference type="CDD" id="cd02440">
    <property type="entry name" value="AdoMet_MTases"/>
    <property type="match status" value="1"/>
</dbReference>
<evidence type="ECO:0000256" key="5">
    <source>
        <dbReference type="ARBA" id="ARBA00022691"/>
    </source>
</evidence>
<evidence type="ECO:0000256" key="7">
    <source>
        <dbReference type="SAM" id="MobiDB-lite"/>
    </source>
</evidence>
<dbReference type="InterPro" id="IPR029063">
    <property type="entry name" value="SAM-dependent_MTases_sf"/>
</dbReference>
<protein>
    <recommendedName>
        <fullName evidence="2">tRNA (guanine(46)-N(7))-methyltransferase</fullName>
        <ecNumber evidence="2">2.1.1.33</ecNumber>
    </recommendedName>
</protein>
<accession>A0ABD3Q3U5</accession>
<keyword evidence="6" id="KW-0819">tRNA processing</keyword>
<evidence type="ECO:0000313" key="8">
    <source>
        <dbReference type="EMBL" id="KAL3794913.1"/>
    </source>
</evidence>
<dbReference type="EC" id="2.1.1.33" evidence="2"/>
<comment type="catalytic activity">
    <reaction evidence="1">
        <text>guanosine(46) in tRNA + S-adenosyl-L-methionine = N(7)-methylguanosine(46) in tRNA + S-adenosyl-L-homocysteine</text>
        <dbReference type="Rhea" id="RHEA:42708"/>
        <dbReference type="Rhea" id="RHEA-COMP:10188"/>
        <dbReference type="Rhea" id="RHEA-COMP:10189"/>
        <dbReference type="ChEBI" id="CHEBI:57856"/>
        <dbReference type="ChEBI" id="CHEBI:59789"/>
        <dbReference type="ChEBI" id="CHEBI:74269"/>
        <dbReference type="ChEBI" id="CHEBI:74480"/>
        <dbReference type="EC" id="2.1.1.33"/>
    </reaction>
</comment>
<dbReference type="GO" id="GO:0008176">
    <property type="term" value="F:tRNA (guanine(46)-N7)-methyltransferase activity"/>
    <property type="evidence" value="ECO:0007669"/>
    <property type="project" value="UniProtKB-EC"/>
</dbReference>
<evidence type="ECO:0000256" key="4">
    <source>
        <dbReference type="ARBA" id="ARBA00022679"/>
    </source>
</evidence>
<keyword evidence="5" id="KW-0949">S-adenosyl-L-methionine</keyword>
<dbReference type="InterPro" id="IPR003358">
    <property type="entry name" value="tRNA_(Gua-N-7)_MeTrfase_Trmb"/>
</dbReference>
<evidence type="ECO:0000256" key="1">
    <source>
        <dbReference type="ARBA" id="ARBA00000142"/>
    </source>
</evidence>
<comment type="caution">
    <text evidence="8">The sequence shown here is derived from an EMBL/GenBank/DDBJ whole genome shotgun (WGS) entry which is preliminary data.</text>
</comment>
<proteinExistence type="predicted"/>
<feature type="compositionally biased region" description="Polar residues" evidence="7">
    <location>
        <begin position="195"/>
        <end position="207"/>
    </location>
</feature>
<reference evidence="8 9" key="1">
    <citation type="journal article" date="2020" name="G3 (Bethesda)">
        <title>Improved Reference Genome for Cyclotella cryptica CCMP332, a Model for Cell Wall Morphogenesis, Salinity Adaptation, and Lipid Production in Diatoms (Bacillariophyta).</title>
        <authorList>
            <person name="Roberts W.R."/>
            <person name="Downey K.M."/>
            <person name="Ruck E.C."/>
            <person name="Traller J.C."/>
            <person name="Alverson A.J."/>
        </authorList>
    </citation>
    <scope>NUCLEOTIDE SEQUENCE [LARGE SCALE GENOMIC DNA]</scope>
    <source>
        <strain evidence="8 9">CCMP332</strain>
    </source>
</reference>
<keyword evidence="9" id="KW-1185">Reference proteome</keyword>
<dbReference type="Proteomes" id="UP001516023">
    <property type="component" value="Unassembled WGS sequence"/>
</dbReference>
<keyword evidence="3" id="KW-0489">Methyltransferase</keyword>
<gene>
    <name evidence="8" type="ORF">HJC23_004290</name>
</gene>
<dbReference type="AlphaFoldDB" id="A0ABD3Q3U5"/>
<evidence type="ECO:0000256" key="6">
    <source>
        <dbReference type="ARBA" id="ARBA00022694"/>
    </source>
</evidence>
<name>A0ABD3Q3U5_9STRA</name>
<evidence type="ECO:0000256" key="2">
    <source>
        <dbReference type="ARBA" id="ARBA00011977"/>
    </source>
</evidence>
<dbReference type="SUPFAM" id="SSF53335">
    <property type="entry name" value="S-adenosyl-L-methionine-dependent methyltransferases"/>
    <property type="match status" value="1"/>
</dbReference>
<keyword evidence="4" id="KW-0808">Transferase</keyword>
<feature type="region of interest" description="Disordered" evidence="7">
    <location>
        <begin position="188"/>
        <end position="207"/>
    </location>
</feature>
<dbReference type="Pfam" id="PF02390">
    <property type="entry name" value="Methyltransf_4"/>
    <property type="match status" value="1"/>
</dbReference>
<sequence>MTTTGQCYRSPSFDAVTCRDASESLTFQSKNKWYSSAPNYNKIRRRRGLMRSRMANNEVSRNEIDASEDRLFFTEYTIDDSICPPTDPTVLRNIVKKHIATLPKFLESKPVAKFNADAFDEALDFVTQFGGKRQDGIAGIDSRVKVILDSGCGTGRSSLIIGERYPDCVVIGIDRSLVRLNKNKEYRNKVDRTSNSDGGNENGDSQEVQPISKNILLLRADLVDFWHLCLSSREWQQKVQILKHYLLYPNPYPKSSRLKSRFYAHPSFPLLMLTLMMDGHDTCDRQMIIRSNWKGYLEEFATAVEVWEGSGLTLTDVKGRETTANLKVACGVKSWTVNGPRRLKNETPLTNFEAKYFACGEPTYEQVITYSQNKWKEE</sequence>
<evidence type="ECO:0000256" key="3">
    <source>
        <dbReference type="ARBA" id="ARBA00022603"/>
    </source>
</evidence>
<dbReference type="EMBL" id="JABMIG020000076">
    <property type="protein sequence ID" value="KAL3794913.1"/>
    <property type="molecule type" value="Genomic_DNA"/>
</dbReference>
<organism evidence="8 9">
    <name type="scientific">Cyclotella cryptica</name>
    <dbReference type="NCBI Taxonomy" id="29204"/>
    <lineage>
        <taxon>Eukaryota</taxon>
        <taxon>Sar</taxon>
        <taxon>Stramenopiles</taxon>
        <taxon>Ochrophyta</taxon>
        <taxon>Bacillariophyta</taxon>
        <taxon>Coscinodiscophyceae</taxon>
        <taxon>Thalassiosirophycidae</taxon>
        <taxon>Stephanodiscales</taxon>
        <taxon>Stephanodiscaceae</taxon>
        <taxon>Cyclotella</taxon>
    </lineage>
</organism>
<dbReference type="Gene3D" id="3.40.50.150">
    <property type="entry name" value="Vaccinia Virus protein VP39"/>
    <property type="match status" value="1"/>
</dbReference>
<evidence type="ECO:0000313" key="9">
    <source>
        <dbReference type="Proteomes" id="UP001516023"/>
    </source>
</evidence>